<dbReference type="AlphaFoldDB" id="A0A139IVV2"/>
<evidence type="ECO:0000256" key="1">
    <source>
        <dbReference type="SAM" id="Phobius"/>
    </source>
</evidence>
<sequence>MMRGRCDRGHDTVRRWLAEGGGWSTVERCLMAKSDTASPCGNTDRMIRIAAPLIEAALTPPVVGGGITASPHHRITASTRAIVEIIIIIIIMTRLALAVRSGSGSGSGSDHVVTLDGGSMEASKRTWDGPAQCPVLTAHTAHCSGS</sequence>
<gene>
    <name evidence="2" type="ORF">AC579_3576</name>
</gene>
<protein>
    <submittedName>
        <fullName evidence="2">Uncharacterized protein</fullName>
    </submittedName>
</protein>
<organism evidence="2 3">
    <name type="scientific">Pseudocercospora musae</name>
    <dbReference type="NCBI Taxonomy" id="113226"/>
    <lineage>
        <taxon>Eukaryota</taxon>
        <taxon>Fungi</taxon>
        <taxon>Dikarya</taxon>
        <taxon>Ascomycota</taxon>
        <taxon>Pezizomycotina</taxon>
        <taxon>Dothideomycetes</taxon>
        <taxon>Dothideomycetidae</taxon>
        <taxon>Mycosphaerellales</taxon>
        <taxon>Mycosphaerellaceae</taxon>
        <taxon>Pseudocercospora</taxon>
    </lineage>
</organism>
<keyword evidence="3" id="KW-1185">Reference proteome</keyword>
<accession>A0A139IVV2</accession>
<keyword evidence="1" id="KW-0812">Transmembrane</keyword>
<keyword evidence="1" id="KW-1133">Transmembrane helix</keyword>
<proteinExistence type="predicted"/>
<feature type="transmembrane region" description="Helical" evidence="1">
    <location>
        <begin position="81"/>
        <end position="99"/>
    </location>
</feature>
<keyword evidence="1" id="KW-0472">Membrane</keyword>
<evidence type="ECO:0000313" key="2">
    <source>
        <dbReference type="EMBL" id="KXT18877.1"/>
    </source>
</evidence>
<comment type="caution">
    <text evidence="2">The sequence shown here is derived from an EMBL/GenBank/DDBJ whole genome shotgun (WGS) entry which is preliminary data.</text>
</comment>
<name>A0A139IVV2_9PEZI</name>
<dbReference type="EMBL" id="LFZO01000002">
    <property type="protein sequence ID" value="KXT18877.1"/>
    <property type="molecule type" value="Genomic_DNA"/>
</dbReference>
<evidence type="ECO:0000313" key="3">
    <source>
        <dbReference type="Proteomes" id="UP000073492"/>
    </source>
</evidence>
<dbReference type="Proteomes" id="UP000073492">
    <property type="component" value="Unassembled WGS sequence"/>
</dbReference>
<reference evidence="2 3" key="1">
    <citation type="submission" date="2015-07" db="EMBL/GenBank/DDBJ databases">
        <title>Comparative genomics of the Sigatoka disease complex on banana suggests a link between parallel evolutionary changes in Pseudocercospora fijiensis and Pseudocercospora eumusae and increased virulence on the banana host.</title>
        <authorList>
            <person name="Chang T.-C."/>
            <person name="Salvucci A."/>
            <person name="Crous P.W."/>
            <person name="Stergiopoulos I."/>
        </authorList>
    </citation>
    <scope>NUCLEOTIDE SEQUENCE [LARGE SCALE GENOMIC DNA]</scope>
    <source>
        <strain evidence="2 3">CBS 116634</strain>
    </source>
</reference>